<evidence type="ECO:0000256" key="1">
    <source>
        <dbReference type="ARBA" id="ARBA00002190"/>
    </source>
</evidence>
<evidence type="ECO:0000313" key="7">
    <source>
        <dbReference type="EMBL" id="SHN89012.1"/>
    </source>
</evidence>
<accession>A0A1M7V1E2</accession>
<dbReference type="AlphaFoldDB" id="A0A1M7V1E2"/>
<evidence type="ECO:0000256" key="3">
    <source>
        <dbReference type="ARBA" id="ARBA00022578"/>
    </source>
</evidence>
<proteinExistence type="inferred from homology"/>
<dbReference type="NCBIfam" id="NF033543">
    <property type="entry name" value="transpos_IS256"/>
    <property type="match status" value="1"/>
</dbReference>
<keyword evidence="5 6" id="KW-0233">DNA recombination</keyword>
<dbReference type="PANTHER" id="PTHR33217:SF7">
    <property type="entry name" value="TRANSPOSASE FOR INSERTION SEQUENCE ELEMENT IS1081"/>
    <property type="match status" value="1"/>
</dbReference>
<dbReference type="Pfam" id="PF00872">
    <property type="entry name" value="Transposase_mut"/>
    <property type="match status" value="1"/>
</dbReference>
<evidence type="ECO:0000256" key="4">
    <source>
        <dbReference type="ARBA" id="ARBA00023125"/>
    </source>
</evidence>
<comment type="similarity">
    <text evidence="2 6">Belongs to the transposase mutator family.</text>
</comment>
<evidence type="ECO:0000256" key="6">
    <source>
        <dbReference type="RuleBase" id="RU365089"/>
    </source>
</evidence>
<dbReference type="Proteomes" id="UP000184428">
    <property type="component" value="Unassembled WGS sequence"/>
</dbReference>
<dbReference type="PROSITE" id="PS01007">
    <property type="entry name" value="TRANSPOSASE_MUTATOR"/>
    <property type="match status" value="1"/>
</dbReference>
<reference evidence="7 8" key="1">
    <citation type="submission" date="2016-12" db="EMBL/GenBank/DDBJ databases">
        <authorList>
            <person name="Song W.-J."/>
            <person name="Kurnit D.M."/>
        </authorList>
    </citation>
    <scope>NUCLEOTIDE SEQUENCE [LARGE SCALE GENOMIC DNA]</scope>
    <source>
        <strain evidence="7 8">DSM 43162</strain>
    </source>
</reference>
<keyword evidence="3 6" id="KW-0815">Transposition</keyword>
<gene>
    <name evidence="7" type="ORF">SAMN05660350_05007</name>
</gene>
<name>A0A1M7V1E2_9ACTN</name>
<keyword evidence="6" id="KW-0814">Transposable element</keyword>
<dbReference type="OrthoDB" id="9793302at2"/>
<evidence type="ECO:0000256" key="5">
    <source>
        <dbReference type="ARBA" id="ARBA00023172"/>
    </source>
</evidence>
<dbReference type="GO" id="GO:0006313">
    <property type="term" value="P:DNA transposition"/>
    <property type="evidence" value="ECO:0007669"/>
    <property type="project" value="UniProtKB-UniRule"/>
</dbReference>
<dbReference type="GO" id="GO:0003677">
    <property type="term" value="F:DNA binding"/>
    <property type="evidence" value="ECO:0007669"/>
    <property type="project" value="UniProtKB-UniRule"/>
</dbReference>
<dbReference type="EMBL" id="FRDM01000080">
    <property type="protein sequence ID" value="SHN89012.1"/>
    <property type="molecule type" value="Genomic_DNA"/>
</dbReference>
<organism evidence="7 8">
    <name type="scientific">Geodermatophilus obscurus</name>
    <dbReference type="NCBI Taxonomy" id="1861"/>
    <lineage>
        <taxon>Bacteria</taxon>
        <taxon>Bacillati</taxon>
        <taxon>Actinomycetota</taxon>
        <taxon>Actinomycetes</taxon>
        <taxon>Geodermatophilales</taxon>
        <taxon>Geodermatophilaceae</taxon>
        <taxon>Geodermatophilus</taxon>
    </lineage>
</organism>
<sequence length="417" mass="45948">MTAPSSIDPARFLDEQLAQASPDLLRQMLTTSINTLMSAEADAVCGAEYGARSSERTNVRNGYRHRDFDTRAGTLDVAIPKLRSRSYFPDWLLERRRRAERALTTVVATCYLLGVSTRRMEKLVESLGITRLSKSQVSEMAKELDAQVADFRHRPLDAGPYTFVAADALVLKVREGGRVVNVHALVATGVNADGHREILGLQVTSAEDGAGWLGSFRDLTARGLTGVQLVTSDAHAGLVSAIGATLPGAGWQRCRTHYAANLMAATPKASWPWVRALLHSVYEQPDAASVHAQFDRVLEALTGKLRKVAAHLEDARADVLAFTAFPKEVWRQIWSNNPSERLNREIRRRTDVVGIFPDRDALIRLVGAVLAEQHDEWTEGRRYLGLDVLARCRLQPVDDANPDKEVTSQPTIPALSA</sequence>
<protein>
    <recommendedName>
        <fullName evidence="6">Mutator family transposase</fullName>
    </recommendedName>
</protein>
<comment type="function">
    <text evidence="1 6">Required for the transposition of the insertion element.</text>
</comment>
<evidence type="ECO:0000313" key="8">
    <source>
        <dbReference type="Proteomes" id="UP000184428"/>
    </source>
</evidence>
<dbReference type="GO" id="GO:0004803">
    <property type="term" value="F:transposase activity"/>
    <property type="evidence" value="ECO:0007669"/>
    <property type="project" value="UniProtKB-UniRule"/>
</dbReference>
<dbReference type="InterPro" id="IPR001207">
    <property type="entry name" value="Transposase_mutator"/>
</dbReference>
<dbReference type="PANTHER" id="PTHR33217">
    <property type="entry name" value="TRANSPOSASE FOR INSERTION SEQUENCE ELEMENT IS1081"/>
    <property type="match status" value="1"/>
</dbReference>
<dbReference type="RefSeq" id="WP_072921483.1">
    <property type="nucleotide sequence ID" value="NZ_FRDM01000080.1"/>
</dbReference>
<keyword evidence="4 6" id="KW-0238">DNA-binding</keyword>
<evidence type="ECO:0000256" key="2">
    <source>
        <dbReference type="ARBA" id="ARBA00010961"/>
    </source>
</evidence>